<evidence type="ECO:0000313" key="2">
    <source>
        <dbReference type="EMBL" id="EQD58889.1"/>
    </source>
</evidence>
<dbReference type="EMBL" id="AUZZ01002804">
    <property type="protein sequence ID" value="EQD58889.1"/>
    <property type="molecule type" value="Genomic_DNA"/>
</dbReference>
<sequence>ASLMLVSHVLILLQVTVSRVVRTIGNIRAHRYSVLRNIVRRPDARPLDDSHEFREEIESVVVPPGVWAVRRTLGEVRNRGAEVAFAGVRRYGILGREPAGDTVLRDGDVVALYGLPEELERAEAILLAG</sequence>
<organism evidence="2">
    <name type="scientific">mine drainage metagenome</name>
    <dbReference type="NCBI Taxonomy" id="410659"/>
    <lineage>
        <taxon>unclassified sequences</taxon>
        <taxon>metagenomes</taxon>
        <taxon>ecological metagenomes</taxon>
    </lineage>
</organism>
<evidence type="ECO:0000259" key="1">
    <source>
        <dbReference type="PROSITE" id="PS51202"/>
    </source>
</evidence>
<comment type="caution">
    <text evidence="2">The sequence shown here is derived from an EMBL/GenBank/DDBJ whole genome shotgun (WGS) entry which is preliminary data.</text>
</comment>
<feature type="non-terminal residue" evidence="2">
    <location>
        <position position="1"/>
    </location>
</feature>
<accession>T1C0S3</accession>
<dbReference type="AlphaFoldDB" id="T1C0S3"/>
<dbReference type="GO" id="GO:0006813">
    <property type="term" value="P:potassium ion transport"/>
    <property type="evidence" value="ECO:0007669"/>
    <property type="project" value="InterPro"/>
</dbReference>
<dbReference type="PROSITE" id="PS51202">
    <property type="entry name" value="RCK_C"/>
    <property type="match status" value="1"/>
</dbReference>
<gene>
    <name evidence="2" type="ORF">B2A_04197</name>
</gene>
<dbReference type="GO" id="GO:0008324">
    <property type="term" value="F:monoatomic cation transmembrane transporter activity"/>
    <property type="evidence" value="ECO:0007669"/>
    <property type="project" value="InterPro"/>
</dbReference>
<dbReference type="Gene3D" id="3.30.70.1450">
    <property type="entry name" value="Regulator of K+ conductance, C-terminal domain"/>
    <property type="match status" value="1"/>
</dbReference>
<dbReference type="InterPro" id="IPR006037">
    <property type="entry name" value="RCK_C"/>
</dbReference>
<dbReference type="SUPFAM" id="SSF116726">
    <property type="entry name" value="TrkA C-terminal domain-like"/>
    <property type="match status" value="1"/>
</dbReference>
<protein>
    <submittedName>
        <fullName evidence="2">Protein containing Regulator of K+ conductance</fullName>
    </submittedName>
</protein>
<reference evidence="2" key="2">
    <citation type="journal article" date="2014" name="ISME J.">
        <title>Microbial stratification in low pH oxic and suboxic macroscopic growths along an acid mine drainage.</title>
        <authorList>
            <person name="Mendez-Garcia C."/>
            <person name="Mesa V."/>
            <person name="Sprenger R.R."/>
            <person name="Richter M."/>
            <person name="Diez M.S."/>
            <person name="Solano J."/>
            <person name="Bargiela R."/>
            <person name="Golyshina O.V."/>
            <person name="Manteca A."/>
            <person name="Ramos J.L."/>
            <person name="Gallego J.R."/>
            <person name="Llorente I."/>
            <person name="Martins Dos Santos V.A."/>
            <person name="Jensen O.N."/>
            <person name="Pelaez A.I."/>
            <person name="Sanchez J."/>
            <person name="Ferrer M."/>
        </authorList>
    </citation>
    <scope>NUCLEOTIDE SEQUENCE</scope>
</reference>
<proteinExistence type="predicted"/>
<reference evidence="2" key="1">
    <citation type="submission" date="2013-08" db="EMBL/GenBank/DDBJ databases">
        <authorList>
            <person name="Mendez C."/>
            <person name="Richter M."/>
            <person name="Ferrer M."/>
            <person name="Sanchez J."/>
        </authorList>
    </citation>
    <scope>NUCLEOTIDE SEQUENCE</scope>
</reference>
<feature type="domain" description="RCK C-terminal" evidence="1">
    <location>
        <begin position="45"/>
        <end position="128"/>
    </location>
</feature>
<dbReference type="Pfam" id="PF02080">
    <property type="entry name" value="TrkA_C"/>
    <property type="match status" value="1"/>
</dbReference>
<dbReference type="InterPro" id="IPR036721">
    <property type="entry name" value="RCK_C_sf"/>
</dbReference>
<name>T1C0S3_9ZZZZ</name>